<keyword evidence="2" id="KW-1185">Reference proteome</keyword>
<reference evidence="1 2" key="1">
    <citation type="journal article" date="2014" name="Int. J. Syst. Evol. Microbiol.">
        <title>Complete genome sequence of Corynebacterium casei LMG S-19264T (=DSM 44701T), isolated from a smear-ripened cheese.</title>
        <authorList>
            <consortium name="US DOE Joint Genome Institute (JGI-PGF)"/>
            <person name="Walter F."/>
            <person name="Albersmeier A."/>
            <person name="Kalinowski J."/>
            <person name="Ruckert C."/>
        </authorList>
    </citation>
    <scope>NUCLEOTIDE SEQUENCE [LARGE SCALE GENOMIC DNA]</scope>
    <source>
        <strain evidence="1 2">CGMCC 1.7029</strain>
    </source>
</reference>
<accession>A0A918DCH1</accession>
<dbReference type="EMBL" id="BMLP01000001">
    <property type="protein sequence ID" value="GGO27752.1"/>
    <property type="molecule type" value="Genomic_DNA"/>
</dbReference>
<dbReference type="AlphaFoldDB" id="A0A918DCH1"/>
<gene>
    <name evidence="1" type="ORF">GCM10010991_09930</name>
</gene>
<proteinExistence type="predicted"/>
<comment type="caution">
    <text evidence="1">The sequence shown here is derived from an EMBL/GenBank/DDBJ whole genome shotgun (WGS) entry which is preliminary data.</text>
</comment>
<sequence>MSGQVQLLQGAQNPQTPVRIIRELIGSDPAHSVEFVPRTETAKVSSMPPCAFWQRNIGAMPNCINSEVSDSYLMRINVRCGHVEKSA</sequence>
<dbReference type="RefSeq" id="WP_158635529.1">
    <property type="nucleotide sequence ID" value="NZ_BMLP01000001.1"/>
</dbReference>
<name>A0A918DCH1_9RHOB</name>
<dbReference type="OrthoDB" id="8107794at2"/>
<evidence type="ECO:0000313" key="1">
    <source>
        <dbReference type="EMBL" id="GGO27752.1"/>
    </source>
</evidence>
<dbReference type="Proteomes" id="UP000598196">
    <property type="component" value="Unassembled WGS sequence"/>
</dbReference>
<evidence type="ECO:0000313" key="2">
    <source>
        <dbReference type="Proteomes" id="UP000598196"/>
    </source>
</evidence>
<organism evidence="1 2">
    <name type="scientific">Gemmobacter aquaticus</name>
    <dbReference type="NCBI Taxonomy" id="490185"/>
    <lineage>
        <taxon>Bacteria</taxon>
        <taxon>Pseudomonadati</taxon>
        <taxon>Pseudomonadota</taxon>
        <taxon>Alphaproteobacteria</taxon>
        <taxon>Rhodobacterales</taxon>
        <taxon>Paracoccaceae</taxon>
        <taxon>Gemmobacter</taxon>
    </lineage>
</organism>
<protein>
    <submittedName>
        <fullName evidence="1">Uncharacterized protein</fullName>
    </submittedName>
</protein>